<evidence type="ECO:0000313" key="2">
    <source>
        <dbReference type="Proteomes" id="UP000242146"/>
    </source>
</evidence>
<reference evidence="1 2" key="1">
    <citation type="submission" date="2016-07" db="EMBL/GenBank/DDBJ databases">
        <title>Pervasive Adenine N6-methylation of Active Genes in Fungi.</title>
        <authorList>
            <consortium name="DOE Joint Genome Institute"/>
            <person name="Mondo S.J."/>
            <person name="Dannebaum R.O."/>
            <person name="Kuo R.C."/>
            <person name="Labutti K."/>
            <person name="Haridas S."/>
            <person name="Kuo A."/>
            <person name="Salamov A."/>
            <person name="Ahrendt S.R."/>
            <person name="Lipzen A."/>
            <person name="Sullivan W."/>
            <person name="Andreopoulos W.B."/>
            <person name="Clum A."/>
            <person name="Lindquist E."/>
            <person name="Daum C."/>
            <person name="Ramamoorthy G.K."/>
            <person name="Gryganskyi A."/>
            <person name="Culley D."/>
            <person name="Magnuson J.K."/>
            <person name="James T.Y."/>
            <person name="O'Malley M.A."/>
            <person name="Stajich J.E."/>
            <person name="Spatafora J.W."/>
            <person name="Visel A."/>
            <person name="Grigoriev I.V."/>
        </authorList>
    </citation>
    <scope>NUCLEOTIDE SEQUENCE [LARGE SCALE GENOMIC DNA]</scope>
    <source>
        <strain evidence="1 2">NRRL 3301</strain>
    </source>
</reference>
<dbReference type="OrthoDB" id="2556122at2759"/>
<evidence type="ECO:0000313" key="1">
    <source>
        <dbReference type="EMBL" id="ORX59390.1"/>
    </source>
</evidence>
<proteinExistence type="predicted"/>
<dbReference type="InterPro" id="IPR029071">
    <property type="entry name" value="Ubiquitin-like_domsf"/>
</dbReference>
<dbReference type="SUPFAM" id="SSF54236">
    <property type="entry name" value="Ubiquitin-like"/>
    <property type="match status" value="1"/>
</dbReference>
<name>A0A1X2GQN4_9FUNG</name>
<organism evidence="1 2">
    <name type="scientific">Hesseltinella vesiculosa</name>
    <dbReference type="NCBI Taxonomy" id="101127"/>
    <lineage>
        <taxon>Eukaryota</taxon>
        <taxon>Fungi</taxon>
        <taxon>Fungi incertae sedis</taxon>
        <taxon>Mucoromycota</taxon>
        <taxon>Mucoromycotina</taxon>
        <taxon>Mucoromycetes</taxon>
        <taxon>Mucorales</taxon>
        <taxon>Cunninghamellaceae</taxon>
        <taxon>Hesseltinella</taxon>
    </lineage>
</organism>
<dbReference type="Proteomes" id="UP000242146">
    <property type="component" value="Unassembled WGS sequence"/>
</dbReference>
<sequence length="72" mass="8460">MNQSHYDSIDIHIRWSDRQDLIIQVAPTDAIHTLKEKVQASVARSFFFFTLTHPFLNRYNIAQSMFKTSICD</sequence>
<keyword evidence="2" id="KW-1185">Reference proteome</keyword>
<protein>
    <submittedName>
        <fullName evidence="1">Uncharacterized protein</fullName>
    </submittedName>
</protein>
<accession>A0A1X2GQN4</accession>
<dbReference type="AlphaFoldDB" id="A0A1X2GQN4"/>
<comment type="caution">
    <text evidence="1">The sequence shown here is derived from an EMBL/GenBank/DDBJ whole genome shotgun (WGS) entry which is preliminary data.</text>
</comment>
<dbReference type="EMBL" id="MCGT01000005">
    <property type="protein sequence ID" value="ORX59390.1"/>
    <property type="molecule type" value="Genomic_DNA"/>
</dbReference>
<gene>
    <name evidence="1" type="ORF">DM01DRAFT_1184841</name>
</gene>